<name>A0A132A465_SARSC</name>
<dbReference type="VEuPathDB" id="VectorBase:SSCA010365"/>
<dbReference type="Proteomes" id="UP000616769">
    <property type="component" value="Unassembled WGS sequence"/>
</dbReference>
<dbReference type="AlphaFoldDB" id="A0A132A465"/>
<sequence length="62" mass="7225">MTFSKLEENWIDLIATGRGNKEKGEEEFLFVIFTGEDNTVMIMDESIDRLLLFNNLMILIIL</sequence>
<accession>A0A132A465</accession>
<protein>
    <submittedName>
        <fullName evidence="1">Uncharacterized protein</fullName>
    </submittedName>
</protein>
<evidence type="ECO:0000313" key="2">
    <source>
        <dbReference type="Proteomes" id="UP000616769"/>
    </source>
</evidence>
<dbReference type="EMBL" id="JXLN01010456">
    <property type="protein sequence ID" value="KPM05772.1"/>
    <property type="molecule type" value="Genomic_DNA"/>
</dbReference>
<gene>
    <name evidence="1" type="ORF">QR98_0042420</name>
</gene>
<organism evidence="1 2">
    <name type="scientific">Sarcoptes scabiei</name>
    <name type="common">Itch mite</name>
    <name type="synonym">Acarus scabiei</name>
    <dbReference type="NCBI Taxonomy" id="52283"/>
    <lineage>
        <taxon>Eukaryota</taxon>
        <taxon>Metazoa</taxon>
        <taxon>Ecdysozoa</taxon>
        <taxon>Arthropoda</taxon>
        <taxon>Chelicerata</taxon>
        <taxon>Arachnida</taxon>
        <taxon>Acari</taxon>
        <taxon>Acariformes</taxon>
        <taxon>Sarcoptiformes</taxon>
        <taxon>Astigmata</taxon>
        <taxon>Psoroptidia</taxon>
        <taxon>Sarcoptoidea</taxon>
        <taxon>Sarcoptidae</taxon>
        <taxon>Sarcoptinae</taxon>
        <taxon>Sarcoptes</taxon>
    </lineage>
</organism>
<proteinExistence type="predicted"/>
<reference evidence="1 2" key="1">
    <citation type="journal article" date="2015" name="Parasit. Vectors">
        <title>Draft genome of the scabies mite.</title>
        <authorList>
            <person name="Rider S.D.Jr."/>
            <person name="Morgan M.S."/>
            <person name="Arlian L.G."/>
        </authorList>
    </citation>
    <scope>NUCLEOTIDE SEQUENCE [LARGE SCALE GENOMIC DNA]</scope>
    <source>
        <strain evidence="1">Arlian Lab</strain>
    </source>
</reference>
<comment type="caution">
    <text evidence="1">The sequence shown here is derived from an EMBL/GenBank/DDBJ whole genome shotgun (WGS) entry which is preliminary data.</text>
</comment>
<evidence type="ECO:0000313" key="1">
    <source>
        <dbReference type="EMBL" id="KPM05772.1"/>
    </source>
</evidence>